<evidence type="ECO:0000313" key="8">
    <source>
        <dbReference type="Proteomes" id="UP000749559"/>
    </source>
</evidence>
<dbReference type="PANTHER" id="PTHR13072">
    <property type="entry name" value="DYNACTIN 6"/>
    <property type="match status" value="1"/>
</dbReference>
<proteinExistence type="inferred from homology"/>
<protein>
    <recommendedName>
        <fullName evidence="3">Dynactin subunit 6</fullName>
    </recommendedName>
</protein>
<organism evidence="7 8">
    <name type="scientific">Owenia fusiformis</name>
    <name type="common">Polychaete worm</name>
    <dbReference type="NCBI Taxonomy" id="6347"/>
    <lineage>
        <taxon>Eukaryota</taxon>
        <taxon>Metazoa</taxon>
        <taxon>Spiralia</taxon>
        <taxon>Lophotrochozoa</taxon>
        <taxon>Annelida</taxon>
        <taxon>Polychaeta</taxon>
        <taxon>Sedentaria</taxon>
        <taxon>Canalipalpata</taxon>
        <taxon>Sabellida</taxon>
        <taxon>Oweniida</taxon>
        <taxon>Oweniidae</taxon>
        <taxon>Owenia</taxon>
    </lineage>
</organism>
<dbReference type="AlphaFoldDB" id="A0A8J1UJT7"/>
<evidence type="ECO:0000256" key="1">
    <source>
        <dbReference type="ARBA" id="ARBA00004245"/>
    </source>
</evidence>
<reference evidence="7" key="1">
    <citation type="submission" date="2022-03" db="EMBL/GenBank/DDBJ databases">
        <authorList>
            <person name="Martin C."/>
        </authorList>
    </citation>
    <scope>NUCLEOTIDE SEQUENCE</scope>
</reference>
<evidence type="ECO:0000256" key="5">
    <source>
        <dbReference type="ARBA" id="ARBA00023212"/>
    </source>
</evidence>
<evidence type="ECO:0000256" key="2">
    <source>
        <dbReference type="ARBA" id="ARBA00007719"/>
    </source>
</evidence>
<dbReference type="PANTHER" id="PTHR13072:SF0">
    <property type="entry name" value="DYNACTIN SUBUNIT 6"/>
    <property type="match status" value="1"/>
</dbReference>
<dbReference type="GO" id="GO:0070840">
    <property type="term" value="F:dynein complex binding"/>
    <property type="evidence" value="ECO:0007669"/>
    <property type="project" value="TreeGrafter"/>
</dbReference>
<keyword evidence="4" id="KW-0963">Cytoplasm</keyword>
<dbReference type="SUPFAM" id="SSF51161">
    <property type="entry name" value="Trimeric LpxA-like enzymes"/>
    <property type="match status" value="1"/>
</dbReference>
<keyword evidence="8" id="KW-1185">Reference proteome</keyword>
<dbReference type="Proteomes" id="UP000749559">
    <property type="component" value="Unassembled WGS sequence"/>
</dbReference>
<dbReference type="GO" id="GO:0007052">
    <property type="term" value="P:mitotic spindle organization"/>
    <property type="evidence" value="ECO:0007669"/>
    <property type="project" value="TreeGrafter"/>
</dbReference>
<dbReference type="InterPro" id="IPR027777">
    <property type="entry name" value="DCTN6"/>
</dbReference>
<evidence type="ECO:0000313" key="7">
    <source>
        <dbReference type="EMBL" id="CAH1788756.1"/>
    </source>
</evidence>
<dbReference type="CDD" id="cd04646">
    <property type="entry name" value="LbH_Dynactin_6"/>
    <property type="match status" value="1"/>
</dbReference>
<gene>
    <name evidence="7" type="ORF">OFUS_LOCUS14226</name>
</gene>
<name>A0A8J1UJT7_OWEFU</name>
<sequence length="186" mass="20152">DANAEVKKMLKNSIKIAPGAIVCSECEIKGDVTIGARTVIHPKARIIAEAGPIVIGDSNLIEEQAQIINKASDAGDGGTKAVMVIGNNNQFEVGCYSEAMQIGDNNILETKAIAGKTVLLTNGCIIGAQCEVTSNETLPENTVIYGRECQRRVQSERPPPQTLQLDFLTKILPNYHHMKKPNKREK</sequence>
<dbReference type="OrthoDB" id="2355at2759"/>
<comment type="function">
    <text evidence="6">Part of the dynactin complex that activates the molecular motor dynein for ultra-processive transport along microtubules.</text>
</comment>
<dbReference type="GO" id="GO:0005869">
    <property type="term" value="C:dynactin complex"/>
    <property type="evidence" value="ECO:0007669"/>
    <property type="project" value="InterPro"/>
</dbReference>
<evidence type="ECO:0000256" key="4">
    <source>
        <dbReference type="ARBA" id="ARBA00022490"/>
    </source>
</evidence>
<comment type="caution">
    <text evidence="7">The sequence shown here is derived from an EMBL/GenBank/DDBJ whole genome shotgun (WGS) entry which is preliminary data.</text>
</comment>
<comment type="subcellular location">
    <subcellularLocation>
        <location evidence="1">Cytoplasm</location>
        <location evidence="1">Cytoskeleton</location>
    </subcellularLocation>
</comment>
<evidence type="ECO:0000256" key="3">
    <source>
        <dbReference type="ARBA" id="ARBA00016573"/>
    </source>
</evidence>
<accession>A0A8J1UJT7</accession>
<dbReference type="InterPro" id="IPR011004">
    <property type="entry name" value="Trimer_LpxA-like_sf"/>
</dbReference>
<dbReference type="Gene3D" id="2.160.10.10">
    <property type="entry name" value="Hexapeptide repeat proteins"/>
    <property type="match status" value="1"/>
</dbReference>
<keyword evidence="5" id="KW-0206">Cytoskeleton</keyword>
<evidence type="ECO:0000256" key="6">
    <source>
        <dbReference type="ARBA" id="ARBA00034687"/>
    </source>
</evidence>
<comment type="similarity">
    <text evidence="2">Belongs to the dynactin subunits 5/6 family. Dynactin subunit 6 subfamily.</text>
</comment>
<dbReference type="EMBL" id="CAIIXF020000007">
    <property type="protein sequence ID" value="CAH1788756.1"/>
    <property type="molecule type" value="Genomic_DNA"/>
</dbReference>
<feature type="non-terminal residue" evidence="7">
    <location>
        <position position="186"/>
    </location>
</feature>